<accession>A0A0B7F738</accession>
<name>A0A0B7F738_THACB</name>
<dbReference type="EMBL" id="LN679100">
    <property type="protein sequence ID" value="CEL52018.1"/>
    <property type="molecule type" value="Genomic_DNA"/>
</dbReference>
<protein>
    <submittedName>
        <fullName evidence="1">Uncharacterized protein</fullName>
    </submittedName>
</protein>
<keyword evidence="2" id="KW-1185">Reference proteome</keyword>
<dbReference type="Proteomes" id="UP000059188">
    <property type="component" value="Unassembled WGS sequence"/>
</dbReference>
<evidence type="ECO:0000313" key="2">
    <source>
        <dbReference type="Proteomes" id="UP000059188"/>
    </source>
</evidence>
<gene>
    <name evidence="1" type="ORF">RSOLAG1IB_00555</name>
</gene>
<organism evidence="1 2">
    <name type="scientific">Thanatephorus cucumeris (strain AG1-IB / isolate 7/3/14)</name>
    <name type="common">Lettuce bottom rot fungus</name>
    <name type="synonym">Rhizoctonia solani</name>
    <dbReference type="NCBI Taxonomy" id="1108050"/>
    <lineage>
        <taxon>Eukaryota</taxon>
        <taxon>Fungi</taxon>
        <taxon>Dikarya</taxon>
        <taxon>Basidiomycota</taxon>
        <taxon>Agaricomycotina</taxon>
        <taxon>Agaricomycetes</taxon>
        <taxon>Cantharellales</taxon>
        <taxon>Ceratobasidiaceae</taxon>
        <taxon>Rhizoctonia</taxon>
        <taxon>Rhizoctonia solani AG-1</taxon>
    </lineage>
</organism>
<proteinExistence type="predicted"/>
<sequence>MCPSWSGVDLSGVAAAIHPAHLGKVHSAFRNPVEPLNEPLLFDRACAMWLCNEVIAVKHQRRPIEANSHLAHND</sequence>
<evidence type="ECO:0000313" key="1">
    <source>
        <dbReference type="EMBL" id="CEL52018.1"/>
    </source>
</evidence>
<dbReference type="AlphaFoldDB" id="A0A0B7F738"/>
<reference evidence="1 2" key="1">
    <citation type="submission" date="2014-11" db="EMBL/GenBank/DDBJ databases">
        <authorList>
            <person name="Wibberg Daniel"/>
        </authorList>
    </citation>
    <scope>NUCLEOTIDE SEQUENCE [LARGE SCALE GENOMIC DNA]</scope>
    <source>
        <strain evidence="1">Rhizoctonia solani AG1-IB 7/3/14</strain>
    </source>
</reference>